<keyword evidence="2" id="KW-1185">Reference proteome</keyword>
<proteinExistence type="predicted"/>
<protein>
    <submittedName>
        <fullName evidence="1">Uncharacterized protein</fullName>
    </submittedName>
</protein>
<organism evidence="1 2">
    <name type="scientific">Bradyrhizobium cosmicum</name>
    <dbReference type="NCBI Taxonomy" id="1404864"/>
    <lineage>
        <taxon>Bacteria</taxon>
        <taxon>Pseudomonadati</taxon>
        <taxon>Pseudomonadota</taxon>
        <taxon>Alphaproteobacteria</taxon>
        <taxon>Hyphomicrobiales</taxon>
        <taxon>Nitrobacteraceae</taxon>
        <taxon>Bradyrhizobium</taxon>
    </lineage>
</organism>
<evidence type="ECO:0000313" key="1">
    <source>
        <dbReference type="EMBL" id="BAL73537.1"/>
    </source>
</evidence>
<sequence length="44" mass="4433">MERAQHSVPASAQAAFVPAAVKPGAAAESVLRVWSEAAVAELSA</sequence>
<name>A0AAI8Q8U4_9BRAD</name>
<accession>A0AAI8Q8U4</accession>
<reference evidence="1 2" key="1">
    <citation type="journal article" date="2012" name="Microbes Environ.">
        <title>Complete genome sequence of Bradyrhizobium sp. S23321: insights into symbiosis evolution in soil oligotrophs.</title>
        <authorList>
            <person name="Okubo T."/>
            <person name="Tsukui T."/>
            <person name="Maita H."/>
            <person name="Okamoto S."/>
            <person name="Oshima K."/>
            <person name="Fujisawa T."/>
            <person name="Saito A."/>
            <person name="Futamata H."/>
            <person name="Hattori R."/>
            <person name="Shimomura Y."/>
            <person name="Haruta S."/>
            <person name="Morimoto S."/>
            <person name="Wang Y."/>
            <person name="Sakai Y."/>
            <person name="Hattori M."/>
            <person name="Aizawa S."/>
            <person name="Nagashima K.V.P."/>
            <person name="Masuda S."/>
            <person name="Hattori T."/>
            <person name="Yamashita A."/>
            <person name="Bao Z."/>
            <person name="Hayatsu M."/>
            <person name="Kajiya-Kanegae H."/>
            <person name="Yoshinaga I."/>
            <person name="Sakamoto K."/>
            <person name="Toyota K."/>
            <person name="Nakao M."/>
            <person name="Kohara M."/>
            <person name="Anda M."/>
            <person name="Niwa R."/>
            <person name="Jung-Hwan P."/>
            <person name="Sameshima-Saito R."/>
            <person name="Tokuda S."/>
            <person name="Yamamoto S."/>
            <person name="Yamamoto S."/>
            <person name="Yokoyama T."/>
            <person name="Akutsu T."/>
            <person name="Nakamura Y."/>
            <person name="Nakahira-Yanaka Y."/>
            <person name="Takada Hoshino Y."/>
            <person name="Hirakawa H."/>
            <person name="Mitsui H."/>
            <person name="Terasawa K."/>
            <person name="Itakura M."/>
            <person name="Sato S."/>
            <person name="Ikeda-Ohtsubo W."/>
            <person name="Sakakura N."/>
            <person name="Kaminuma E."/>
            <person name="Minamisawa K."/>
        </authorList>
    </citation>
    <scope>NUCLEOTIDE SEQUENCE [LARGE SCALE GENOMIC DNA]</scope>
    <source>
        <strain evidence="1 2">S23321</strain>
    </source>
</reference>
<dbReference type="KEGG" id="brs:S23_03140"/>
<gene>
    <name evidence="1" type="ORF">S23_03140</name>
</gene>
<dbReference type="Proteomes" id="UP000007886">
    <property type="component" value="Chromosome"/>
</dbReference>
<evidence type="ECO:0000313" key="2">
    <source>
        <dbReference type="Proteomes" id="UP000007886"/>
    </source>
</evidence>
<dbReference type="AlphaFoldDB" id="A0AAI8Q8U4"/>
<dbReference type="EMBL" id="AP012279">
    <property type="protein sequence ID" value="BAL73537.1"/>
    <property type="molecule type" value="Genomic_DNA"/>
</dbReference>